<dbReference type="RefSeq" id="WP_200392818.1">
    <property type="nucleotide sequence ID" value="NZ_JAENIO010000051.1"/>
</dbReference>
<organism evidence="2 3">
    <name type="scientific">Roseibacillus ishigakijimensis</name>
    <dbReference type="NCBI Taxonomy" id="454146"/>
    <lineage>
        <taxon>Bacteria</taxon>
        <taxon>Pseudomonadati</taxon>
        <taxon>Verrucomicrobiota</taxon>
        <taxon>Verrucomicrobiia</taxon>
        <taxon>Verrucomicrobiales</taxon>
        <taxon>Verrucomicrobiaceae</taxon>
        <taxon>Roseibacillus</taxon>
    </lineage>
</organism>
<dbReference type="AlphaFoldDB" id="A0A934VIS6"/>
<feature type="region of interest" description="Disordered" evidence="1">
    <location>
        <begin position="124"/>
        <end position="155"/>
    </location>
</feature>
<proteinExistence type="predicted"/>
<evidence type="ECO:0000313" key="3">
    <source>
        <dbReference type="Proteomes" id="UP000604083"/>
    </source>
</evidence>
<protein>
    <submittedName>
        <fullName evidence="2">YkgJ family cysteine cluster protein</fullName>
    </submittedName>
</protein>
<comment type="caution">
    <text evidence="2">The sequence shown here is derived from an EMBL/GenBank/DDBJ whole genome shotgun (WGS) entry which is preliminary data.</text>
</comment>
<name>A0A934VIS6_9BACT</name>
<reference evidence="2" key="1">
    <citation type="submission" date="2021-01" db="EMBL/GenBank/DDBJ databases">
        <title>Modified the classification status of verrucomicrobia.</title>
        <authorList>
            <person name="Feng X."/>
        </authorList>
    </citation>
    <scope>NUCLEOTIDE SEQUENCE</scope>
    <source>
        <strain evidence="2">KCTC 12986</strain>
    </source>
</reference>
<dbReference type="InterPro" id="IPR005358">
    <property type="entry name" value="Puta_zinc/iron-chelating_dom"/>
</dbReference>
<feature type="compositionally biased region" description="Basic residues" evidence="1">
    <location>
        <begin position="144"/>
        <end position="155"/>
    </location>
</feature>
<evidence type="ECO:0000313" key="2">
    <source>
        <dbReference type="EMBL" id="MBK1835383.1"/>
    </source>
</evidence>
<dbReference type="Pfam" id="PF03692">
    <property type="entry name" value="CxxCxxCC"/>
    <property type="match status" value="1"/>
</dbReference>
<evidence type="ECO:0000256" key="1">
    <source>
        <dbReference type="SAM" id="MobiDB-lite"/>
    </source>
</evidence>
<dbReference type="Proteomes" id="UP000604083">
    <property type="component" value="Unassembled WGS sequence"/>
</dbReference>
<dbReference type="EMBL" id="JAENIO010000051">
    <property type="protein sequence ID" value="MBK1835383.1"/>
    <property type="molecule type" value="Genomic_DNA"/>
</dbReference>
<accession>A0A934VIS6</accession>
<sequence>MSKSTERGNPAFPWHNVENNPCTSCGACCAFFRVSFYGAECDDSPWGTVPSHLTEPLTHHRQVMKGSNEKSPRCVALQGTIGECVGCSIHAVRASVCRDFPPSWENGVHNPDCDRARAAHGLPPLENPVIVPLQPDDSPTTPRRPGRRRAPRRAA</sequence>
<keyword evidence="3" id="KW-1185">Reference proteome</keyword>
<gene>
    <name evidence="2" type="ORF">JIN78_15040</name>
</gene>